<dbReference type="Proteomes" id="UP000547674">
    <property type="component" value="Unassembled WGS sequence"/>
</dbReference>
<feature type="signal peptide" evidence="1">
    <location>
        <begin position="1"/>
        <end position="29"/>
    </location>
</feature>
<proteinExistence type="predicted"/>
<sequence length="339" mass="36571">MNAQRVSHTYSLIAALCFFTLFSTAAAVAAPPSQGVFEYVVEQVEGDFDAIAEAIETAATAGGWQVLAVTDAGVDKDCSFRARVLLLLDLDYAAELVRANPETGAFAAPDRINLFEDEAGTHVSVVNPRSLNRTILMEDSANEEMTEAHLGKLRAMILDVVPGTKSERQYGQIRDKGFIGKTMGVVAGGKFKDLIREVASVDGGDLAEVADKLEKGLAVTGKKWGLTLTHSVALPELNTYILGTTGTPMDSKSFSIVGAGGDEARKEYECPGNAYAAAYPIELVVTLEDGDVKVRIVEPMFRMKMYFEDAGKIAFMKNMKMPDSLAKELKKQVKKGLKG</sequence>
<evidence type="ECO:0008006" key="4">
    <source>
        <dbReference type="Google" id="ProtNLM"/>
    </source>
</evidence>
<dbReference type="SUPFAM" id="SSF103247">
    <property type="entry name" value="TT1751-like"/>
    <property type="match status" value="1"/>
</dbReference>
<gene>
    <name evidence="2" type="ORF">HKN21_07890</name>
</gene>
<name>A0A7Y2H262_UNCEI</name>
<accession>A0A7Y2H262</accession>
<evidence type="ECO:0000256" key="1">
    <source>
        <dbReference type="SAM" id="SignalP"/>
    </source>
</evidence>
<dbReference type="InterPro" id="IPR035923">
    <property type="entry name" value="TT1751-like_sf"/>
</dbReference>
<evidence type="ECO:0000313" key="3">
    <source>
        <dbReference type="Proteomes" id="UP000547674"/>
    </source>
</evidence>
<protein>
    <recommendedName>
        <fullName evidence="4">DUF302 domain-containing protein</fullName>
    </recommendedName>
</protein>
<reference evidence="2 3" key="1">
    <citation type="submission" date="2020-03" db="EMBL/GenBank/DDBJ databases">
        <title>Metabolic flexibility allows generalist bacteria to become dominant in a frequently disturbed ecosystem.</title>
        <authorList>
            <person name="Chen Y.-J."/>
            <person name="Leung P.M."/>
            <person name="Bay S.K."/>
            <person name="Hugenholtz P."/>
            <person name="Kessler A.J."/>
            <person name="Shelley G."/>
            <person name="Waite D.W."/>
            <person name="Cook P.L."/>
            <person name="Greening C."/>
        </authorList>
    </citation>
    <scope>NUCLEOTIDE SEQUENCE [LARGE SCALE GENOMIC DNA]</scope>
    <source>
        <strain evidence="2">SS_bin_28</strain>
    </source>
</reference>
<dbReference type="Gene3D" id="3.30.310.70">
    <property type="entry name" value="TT1751-like domain"/>
    <property type="match status" value="1"/>
</dbReference>
<evidence type="ECO:0000313" key="2">
    <source>
        <dbReference type="EMBL" id="NNF06666.1"/>
    </source>
</evidence>
<dbReference type="AlphaFoldDB" id="A0A7Y2H262"/>
<dbReference type="EMBL" id="JABDJR010000311">
    <property type="protein sequence ID" value="NNF06666.1"/>
    <property type="molecule type" value="Genomic_DNA"/>
</dbReference>
<comment type="caution">
    <text evidence="2">The sequence shown here is derived from an EMBL/GenBank/DDBJ whole genome shotgun (WGS) entry which is preliminary data.</text>
</comment>
<organism evidence="2 3">
    <name type="scientific">Eiseniibacteriota bacterium</name>
    <dbReference type="NCBI Taxonomy" id="2212470"/>
    <lineage>
        <taxon>Bacteria</taxon>
        <taxon>Candidatus Eiseniibacteriota</taxon>
    </lineage>
</organism>
<feature type="chain" id="PRO_5030754905" description="DUF302 domain-containing protein" evidence="1">
    <location>
        <begin position="30"/>
        <end position="339"/>
    </location>
</feature>
<keyword evidence="1" id="KW-0732">Signal</keyword>